<evidence type="ECO:0000256" key="2">
    <source>
        <dbReference type="ARBA" id="ARBA00022475"/>
    </source>
</evidence>
<feature type="transmembrane region" description="Helical" evidence="6">
    <location>
        <begin position="292"/>
        <end position="312"/>
    </location>
</feature>
<feature type="transmembrane region" description="Helical" evidence="6">
    <location>
        <begin position="261"/>
        <end position="280"/>
    </location>
</feature>
<keyword evidence="3 6" id="KW-0812">Transmembrane</keyword>
<keyword evidence="5 6" id="KW-0472">Membrane</keyword>
<feature type="domain" description="Type II secretion system protein GspF" evidence="7">
    <location>
        <begin position="149"/>
        <end position="273"/>
    </location>
</feature>
<accession>A0A7C1JQY7</accession>
<feature type="transmembrane region" description="Helical" evidence="6">
    <location>
        <begin position="84"/>
        <end position="105"/>
    </location>
</feature>
<evidence type="ECO:0000256" key="3">
    <source>
        <dbReference type="ARBA" id="ARBA00022692"/>
    </source>
</evidence>
<proteinExistence type="predicted"/>
<dbReference type="GO" id="GO:0005886">
    <property type="term" value="C:plasma membrane"/>
    <property type="evidence" value="ECO:0007669"/>
    <property type="project" value="UniProtKB-SubCell"/>
</dbReference>
<sequence length="316" mass="34894">MSGEVIVAILVGLAIFSLFMSIRQMMPVKDPVEERLREYGLTDYIRSGGRQQEELPERFRLLERLAHGFGLAEKWRAMLLRANVPMTVGEFAALLLGLCAVGFVIGALRGGPVVGAMVAGVFCFIPFFYMKQRQAKRKQAFAAQLPDVLTLLVGSLRAGYGLSQAIELLAHEVPEPAATEFQRVIRSMSLGLPLQKALQLMAERVESDDFDLVVTAITVQYEMGGNLSTILENISSTIRERVRVLREVQVLTAQQRMTGNVLAGLPIFLAVALSFISPGYFEPFFEPGWPRILPLIAGGMIAIGFLIIRKIVDIKV</sequence>
<dbReference type="AlphaFoldDB" id="A0A7C1JQY7"/>
<dbReference type="InterPro" id="IPR042094">
    <property type="entry name" value="T2SS_GspF_sf"/>
</dbReference>
<dbReference type="Gene3D" id="1.20.81.30">
    <property type="entry name" value="Type II secretion system (T2SS), domain F"/>
    <property type="match status" value="1"/>
</dbReference>
<name>A0A7C1JQY7_9CHLR</name>
<feature type="transmembrane region" description="Helical" evidence="6">
    <location>
        <begin position="6"/>
        <end position="22"/>
    </location>
</feature>
<keyword evidence="2" id="KW-1003">Cell membrane</keyword>
<reference evidence="8" key="1">
    <citation type="journal article" date="2020" name="mSystems">
        <title>Genome- and Community-Level Interaction Insights into Carbon Utilization and Element Cycling Functions of Hydrothermarchaeota in Hydrothermal Sediment.</title>
        <authorList>
            <person name="Zhou Z."/>
            <person name="Liu Y."/>
            <person name="Xu W."/>
            <person name="Pan J."/>
            <person name="Luo Z.H."/>
            <person name="Li M."/>
        </authorList>
    </citation>
    <scope>NUCLEOTIDE SEQUENCE [LARGE SCALE GENOMIC DNA]</scope>
    <source>
        <strain evidence="8">SpSt-289</strain>
    </source>
</reference>
<evidence type="ECO:0000256" key="1">
    <source>
        <dbReference type="ARBA" id="ARBA00004651"/>
    </source>
</evidence>
<protein>
    <submittedName>
        <fullName evidence="8">Secretion system protein F</fullName>
    </submittedName>
</protein>
<evidence type="ECO:0000256" key="5">
    <source>
        <dbReference type="ARBA" id="ARBA00023136"/>
    </source>
</evidence>
<gene>
    <name evidence="8" type="ORF">ENQ20_13200</name>
</gene>
<comment type="caution">
    <text evidence="8">The sequence shown here is derived from an EMBL/GenBank/DDBJ whole genome shotgun (WGS) entry which is preliminary data.</text>
</comment>
<feature type="transmembrane region" description="Helical" evidence="6">
    <location>
        <begin position="111"/>
        <end position="129"/>
    </location>
</feature>
<organism evidence="8">
    <name type="scientific">Caldilinea aerophila</name>
    <dbReference type="NCBI Taxonomy" id="133453"/>
    <lineage>
        <taxon>Bacteria</taxon>
        <taxon>Bacillati</taxon>
        <taxon>Chloroflexota</taxon>
        <taxon>Caldilineae</taxon>
        <taxon>Caldilineales</taxon>
        <taxon>Caldilineaceae</taxon>
        <taxon>Caldilinea</taxon>
    </lineage>
</organism>
<dbReference type="PANTHER" id="PTHR35007:SF1">
    <property type="entry name" value="PILUS ASSEMBLY PROTEIN"/>
    <property type="match status" value="1"/>
</dbReference>
<keyword evidence="4 6" id="KW-1133">Transmembrane helix</keyword>
<dbReference type="Pfam" id="PF00482">
    <property type="entry name" value="T2SSF"/>
    <property type="match status" value="1"/>
</dbReference>
<evidence type="ECO:0000313" key="8">
    <source>
        <dbReference type="EMBL" id="HDX32425.1"/>
    </source>
</evidence>
<evidence type="ECO:0000256" key="6">
    <source>
        <dbReference type="SAM" id="Phobius"/>
    </source>
</evidence>
<dbReference type="EMBL" id="DSMG01000134">
    <property type="protein sequence ID" value="HDX32425.1"/>
    <property type="molecule type" value="Genomic_DNA"/>
</dbReference>
<evidence type="ECO:0000259" key="7">
    <source>
        <dbReference type="Pfam" id="PF00482"/>
    </source>
</evidence>
<dbReference type="PANTHER" id="PTHR35007">
    <property type="entry name" value="INTEGRAL MEMBRANE PROTEIN-RELATED"/>
    <property type="match status" value="1"/>
</dbReference>
<comment type="subcellular location">
    <subcellularLocation>
        <location evidence="1">Cell membrane</location>
        <topology evidence="1">Multi-pass membrane protein</topology>
    </subcellularLocation>
</comment>
<evidence type="ECO:0000256" key="4">
    <source>
        <dbReference type="ARBA" id="ARBA00022989"/>
    </source>
</evidence>
<dbReference type="InterPro" id="IPR018076">
    <property type="entry name" value="T2SS_GspF_dom"/>
</dbReference>